<evidence type="ECO:0000259" key="7">
    <source>
        <dbReference type="Pfam" id="PF01138"/>
    </source>
</evidence>
<dbReference type="Proteomes" id="UP000320813">
    <property type="component" value="Unassembled WGS sequence"/>
</dbReference>
<evidence type="ECO:0000256" key="2">
    <source>
        <dbReference type="ARBA" id="ARBA00022552"/>
    </source>
</evidence>
<dbReference type="HAMAP" id="MF_00564">
    <property type="entry name" value="RNase_PH"/>
    <property type="match status" value="1"/>
</dbReference>
<evidence type="ECO:0000256" key="5">
    <source>
        <dbReference type="ARBA" id="ARBA00022884"/>
    </source>
</evidence>
<name>A0A519BD62_9DELT</name>
<reference evidence="9 10" key="1">
    <citation type="submission" date="2019-01" db="EMBL/GenBank/DDBJ databases">
        <title>Insights into ecological role of a new deltaproteobacterial order Candidatus Sinidesulfobacterales (Sva0485) by metagenomics and metatranscriptomics.</title>
        <authorList>
            <person name="Tan S."/>
            <person name="Liu J."/>
            <person name="Fang Y."/>
            <person name="Hedlund B.P."/>
            <person name="Lian Z.H."/>
            <person name="Huang L.Y."/>
            <person name="Li J.T."/>
            <person name="Huang L.N."/>
            <person name="Li W.J."/>
            <person name="Jiang H.C."/>
            <person name="Dong H.L."/>
            <person name="Shu W.S."/>
        </authorList>
    </citation>
    <scope>NUCLEOTIDE SEQUENCE [LARGE SCALE GENOMIC DNA]</scope>
    <source>
        <strain evidence="9">AP3</strain>
    </source>
</reference>
<dbReference type="EC" id="2.7.7.56" evidence="6"/>
<dbReference type="FunFam" id="3.30.230.70:FF:000003">
    <property type="entry name" value="Ribonuclease PH"/>
    <property type="match status" value="1"/>
</dbReference>
<feature type="domain" description="Exoribonuclease phosphorolytic" evidence="7">
    <location>
        <begin position="11"/>
        <end position="137"/>
    </location>
</feature>
<evidence type="ECO:0000256" key="6">
    <source>
        <dbReference type="HAMAP-Rule" id="MF_00564"/>
    </source>
</evidence>
<feature type="binding site" evidence="6">
    <location>
        <position position="87"/>
    </location>
    <ligand>
        <name>phosphate</name>
        <dbReference type="ChEBI" id="CHEBI:43474"/>
        <note>substrate</note>
    </ligand>
</feature>
<dbReference type="GO" id="GO:0000049">
    <property type="term" value="F:tRNA binding"/>
    <property type="evidence" value="ECO:0007669"/>
    <property type="project" value="UniProtKB-UniRule"/>
</dbReference>
<dbReference type="InterPro" id="IPR001247">
    <property type="entry name" value="ExoRNase_PH_dom1"/>
</dbReference>
<dbReference type="PANTHER" id="PTHR11953:SF0">
    <property type="entry name" value="EXOSOME COMPLEX COMPONENT RRP41"/>
    <property type="match status" value="1"/>
</dbReference>
<dbReference type="PANTHER" id="PTHR11953">
    <property type="entry name" value="EXOSOME COMPLEX COMPONENT"/>
    <property type="match status" value="1"/>
</dbReference>
<dbReference type="GO" id="GO:0031125">
    <property type="term" value="P:rRNA 3'-end processing"/>
    <property type="evidence" value="ECO:0007669"/>
    <property type="project" value="UniProtKB-ARBA"/>
</dbReference>
<organism evidence="9 10">
    <name type="scientific">Candidatus Acidulodesulfobacterium ferriphilum</name>
    <dbReference type="NCBI Taxonomy" id="2597223"/>
    <lineage>
        <taxon>Bacteria</taxon>
        <taxon>Deltaproteobacteria</taxon>
        <taxon>Candidatus Acidulodesulfobacterales</taxon>
        <taxon>Candidatus Acidulodesulfobacterium</taxon>
    </lineage>
</organism>
<keyword evidence="6 9" id="KW-0548">Nucleotidyltransferase</keyword>
<evidence type="ECO:0000313" key="9">
    <source>
        <dbReference type="EMBL" id="RZD15211.1"/>
    </source>
</evidence>
<evidence type="ECO:0000256" key="4">
    <source>
        <dbReference type="ARBA" id="ARBA00022694"/>
    </source>
</evidence>
<dbReference type="InterPro" id="IPR002381">
    <property type="entry name" value="RNase_PH_bac-type"/>
</dbReference>
<evidence type="ECO:0000256" key="1">
    <source>
        <dbReference type="ARBA" id="ARBA00006678"/>
    </source>
</evidence>
<feature type="binding site" evidence="6">
    <location>
        <begin position="125"/>
        <end position="127"/>
    </location>
    <ligand>
        <name>phosphate</name>
        <dbReference type="ChEBI" id="CHEBI:43474"/>
        <note>substrate</note>
    </ligand>
</feature>
<comment type="function">
    <text evidence="6">Phosphorolytic 3'-5' exoribonuclease that plays an important role in tRNA 3'-end maturation. Removes nucleotide residues following the 3'-CCA terminus of tRNAs; can also add nucleotides to the ends of RNA molecules by using nucleoside diphosphates as substrates, but this may not be physiologically important. Probably plays a role in initiation of 16S rRNA degradation (leading to ribosome degradation) during starvation.</text>
</comment>
<dbReference type="InterPro" id="IPR027408">
    <property type="entry name" value="PNPase/RNase_PH_dom_sf"/>
</dbReference>
<proteinExistence type="inferred from homology"/>
<dbReference type="InterPro" id="IPR015847">
    <property type="entry name" value="ExoRNase_PH_dom2"/>
</dbReference>
<dbReference type="Gene3D" id="3.30.230.70">
    <property type="entry name" value="GHMP Kinase, N-terminal domain"/>
    <property type="match status" value="1"/>
</dbReference>
<dbReference type="GO" id="GO:0000175">
    <property type="term" value="F:3'-5'-RNA exonuclease activity"/>
    <property type="evidence" value="ECO:0007669"/>
    <property type="project" value="UniProtKB-UniRule"/>
</dbReference>
<evidence type="ECO:0000256" key="3">
    <source>
        <dbReference type="ARBA" id="ARBA00022555"/>
    </source>
</evidence>
<protein>
    <recommendedName>
        <fullName evidence="6">Ribonuclease PH</fullName>
        <shortName evidence="6">RNase PH</shortName>
        <ecNumber evidence="6">2.7.7.56</ecNumber>
    </recommendedName>
    <alternativeName>
        <fullName evidence="6">tRNA nucleotidyltransferase</fullName>
    </alternativeName>
</protein>
<dbReference type="InterPro" id="IPR050080">
    <property type="entry name" value="RNase_PH"/>
</dbReference>
<keyword evidence="5" id="KW-0694">RNA-binding</keyword>
<gene>
    <name evidence="6" type="primary">rph</name>
    <name evidence="9" type="ORF">EVJ47_02785</name>
</gene>
<dbReference type="AlphaFoldDB" id="A0A519BD62"/>
<dbReference type="NCBIfam" id="TIGR01966">
    <property type="entry name" value="RNasePH"/>
    <property type="match status" value="1"/>
</dbReference>
<dbReference type="SUPFAM" id="SSF55666">
    <property type="entry name" value="Ribonuclease PH domain 2-like"/>
    <property type="match status" value="1"/>
</dbReference>
<dbReference type="InterPro" id="IPR020568">
    <property type="entry name" value="Ribosomal_Su5_D2-typ_SF"/>
</dbReference>
<dbReference type="GO" id="GO:0009022">
    <property type="term" value="F:tRNA nucleotidyltransferase activity"/>
    <property type="evidence" value="ECO:0007669"/>
    <property type="project" value="UniProtKB-UniRule"/>
</dbReference>
<keyword evidence="6 9" id="KW-0808">Transferase</keyword>
<dbReference type="Pfam" id="PF01138">
    <property type="entry name" value="RNase_PH"/>
    <property type="match status" value="1"/>
</dbReference>
<dbReference type="GO" id="GO:0008033">
    <property type="term" value="P:tRNA processing"/>
    <property type="evidence" value="ECO:0007669"/>
    <property type="project" value="UniProtKB-UniRule"/>
</dbReference>
<keyword evidence="3 6" id="KW-0820">tRNA-binding</keyword>
<dbReference type="GO" id="GO:0016075">
    <property type="term" value="P:rRNA catabolic process"/>
    <property type="evidence" value="ECO:0007669"/>
    <property type="project" value="UniProtKB-UniRule"/>
</dbReference>
<feature type="domain" description="Exoribonuclease phosphorolytic" evidence="8">
    <location>
        <begin position="160"/>
        <end position="224"/>
    </location>
</feature>
<dbReference type="EMBL" id="SGBD01000001">
    <property type="protein sequence ID" value="RZD15211.1"/>
    <property type="molecule type" value="Genomic_DNA"/>
</dbReference>
<sequence length="241" mass="26433">MARKKNRLSGEARPMVITPNYMKYAEGSCLIETGDTKVICTASVDYKVPPFLKDKGEGWLTAEYSMLPRSAQNRIPRDSVKGRINGRAQEIQRLIGRSLRSVINFSDFPDITILIDCDVISADGGTRTASITGAYVAAYLAFLNLIKQGDIEKMPFYDSAAAISIGIVKGEILVDLDYSEDSVAELDFNFVLTGSGKIIEVQGCAEKTPIELDMLTKLYELSKSAVSKITELQQKAIDGVM</sequence>
<comment type="caution">
    <text evidence="9">The sequence shown here is derived from an EMBL/GenBank/DDBJ whole genome shotgun (WGS) entry which is preliminary data.</text>
</comment>
<evidence type="ECO:0000259" key="8">
    <source>
        <dbReference type="Pfam" id="PF03725"/>
    </source>
</evidence>
<dbReference type="InterPro" id="IPR036345">
    <property type="entry name" value="ExoRNase_PH_dom2_sf"/>
</dbReference>
<comment type="similarity">
    <text evidence="1 6">Belongs to the RNase PH family.</text>
</comment>
<keyword evidence="4 6" id="KW-0819">tRNA processing</keyword>
<dbReference type="SUPFAM" id="SSF54211">
    <property type="entry name" value="Ribosomal protein S5 domain 2-like"/>
    <property type="match status" value="1"/>
</dbReference>
<dbReference type="Pfam" id="PF03725">
    <property type="entry name" value="RNase_PH_C"/>
    <property type="match status" value="1"/>
</dbReference>
<accession>A0A519BD62</accession>
<keyword evidence="2 6" id="KW-0698">rRNA processing</keyword>
<comment type="catalytic activity">
    <reaction evidence="6">
        <text>tRNA(n+1) + phosphate = tRNA(n) + a ribonucleoside 5'-diphosphate</text>
        <dbReference type="Rhea" id="RHEA:10628"/>
        <dbReference type="Rhea" id="RHEA-COMP:17343"/>
        <dbReference type="Rhea" id="RHEA-COMP:17344"/>
        <dbReference type="ChEBI" id="CHEBI:43474"/>
        <dbReference type="ChEBI" id="CHEBI:57930"/>
        <dbReference type="ChEBI" id="CHEBI:173114"/>
        <dbReference type="EC" id="2.7.7.56"/>
    </reaction>
</comment>
<evidence type="ECO:0000313" key="10">
    <source>
        <dbReference type="Proteomes" id="UP000320813"/>
    </source>
</evidence>
<comment type="subunit">
    <text evidence="6">Homohexameric ring arranged as a trimer of dimers.</text>
</comment>